<dbReference type="OrthoDB" id="29054at10239"/>
<dbReference type="KEGG" id="vg:9231102"/>
<evidence type="ECO:0000313" key="3">
    <source>
        <dbReference type="Proteomes" id="UP000120518"/>
    </source>
</evidence>
<sequence>NIKTKLFLPLLPLAPLPLPGNLLRGTPAIPPGTPKLSRRYDESRRGPRIPLCPPVRKHLDFDITEDDEKENQELPGAQREEEPTSQTPPDLLTQLLHKWGVAIDQLADIILQDLKDCKQKLGIPQ</sequence>
<proteinExistence type="predicted"/>
<name>D7P177_9PAPI</name>
<keyword evidence="3" id="KW-1185">Reference proteome</keyword>
<gene>
    <name evidence="2" type="primary">E4</name>
</gene>
<organism evidence="2 3">
    <name type="scientific">Human papillomavirus 121</name>
    <dbReference type="NCBI Taxonomy" id="915429"/>
    <lineage>
        <taxon>Viruses</taxon>
        <taxon>Monodnaviria</taxon>
        <taxon>Shotokuvirae</taxon>
        <taxon>Cossaviricota</taxon>
        <taxon>Papovaviricetes</taxon>
        <taxon>Zurhausenvirales</taxon>
        <taxon>Papillomaviridae</taxon>
        <taxon>Firstpapillomavirinae</taxon>
        <taxon>Gammapapillomavirus</taxon>
        <taxon>Gammapapillomavirus 10</taxon>
    </lineage>
</organism>
<evidence type="ECO:0000313" key="2">
    <source>
        <dbReference type="EMBL" id="ADH29809.1"/>
    </source>
</evidence>
<reference evidence="2 3" key="1">
    <citation type="journal article" date="2010" name="Virology">
        <title>Classification of papillomaviruses (PVs) based on 189 PV types and proposal of taxonomic amendments.</title>
        <authorList>
            <person name="Bernard H.U."/>
            <person name="Burk R.D."/>
            <person name="Chen Z."/>
            <person name="van Doorslaer K."/>
            <person name="Hausen H."/>
            <person name="de Villiers E.M."/>
        </authorList>
    </citation>
    <scope>NUCLEOTIDE SEQUENCE [LARGE SCALE GENOMIC DNA]</scope>
    <source>
        <strain evidence="2">NJ3301</strain>
    </source>
</reference>
<dbReference type="EMBL" id="GQ845443">
    <property type="protein sequence ID" value="ADH29809.1"/>
    <property type="molecule type" value="Genomic_DNA"/>
</dbReference>
<dbReference type="Proteomes" id="UP000120518">
    <property type="component" value="Segment"/>
</dbReference>
<evidence type="ECO:0000256" key="1">
    <source>
        <dbReference type="SAM" id="MobiDB-lite"/>
    </source>
</evidence>
<dbReference type="RefSeq" id="YP_003668029.1">
    <property type="nucleotide sequence ID" value="NC_014185.1"/>
</dbReference>
<dbReference type="GeneID" id="9231102"/>
<feature type="non-terminal residue" evidence="2">
    <location>
        <position position="1"/>
    </location>
</feature>
<feature type="region of interest" description="Disordered" evidence="1">
    <location>
        <begin position="24"/>
        <end position="91"/>
    </location>
</feature>
<accession>D7P177</accession>
<protein>
    <submittedName>
        <fullName evidence="2">Uncharacterized protein E4</fullName>
    </submittedName>
</protein>